<dbReference type="Proteomes" id="UP000661280">
    <property type="component" value="Chromosome 8"/>
</dbReference>
<dbReference type="RefSeq" id="XP_041548177.1">
    <property type="nucleotide sequence ID" value="XM_041681212.1"/>
</dbReference>
<protein>
    <submittedName>
        <fullName evidence="1">Uncharacterized protein</fullName>
    </submittedName>
</protein>
<proteinExistence type="predicted"/>
<gene>
    <name evidence="1" type="ORF">AKAW2_80216A</name>
</gene>
<evidence type="ECO:0000313" key="2">
    <source>
        <dbReference type="Proteomes" id="UP000661280"/>
    </source>
</evidence>
<evidence type="ECO:0000313" key="1">
    <source>
        <dbReference type="EMBL" id="BCS04415.1"/>
    </source>
</evidence>
<dbReference type="EMBL" id="AP024432">
    <property type="protein sequence ID" value="BCS04415.1"/>
    <property type="molecule type" value="Genomic_DNA"/>
</dbReference>
<reference evidence="1" key="1">
    <citation type="submission" date="2021-01" db="EMBL/GenBank/DDBJ databases">
        <authorList>
            <consortium name="Aspergillus luchuensis mut. kawachii IFO 4304 genome sequencing consortium"/>
            <person name="Kazuki M."/>
            <person name="Futagami T."/>
        </authorList>
    </citation>
    <scope>NUCLEOTIDE SEQUENCE</scope>
    <source>
        <strain evidence="1">IFO 4308</strain>
    </source>
</reference>
<keyword evidence="2" id="KW-1185">Reference proteome</keyword>
<dbReference type="OrthoDB" id="2305901at2759"/>
<dbReference type="KEGG" id="aluc:AKAW2_80216A"/>
<accession>A0A7R7X793</accession>
<sequence length="227" mass="26460">MALNNEVPLIPAVQRALAIPEILNHIFECLYHYRPATCSWGGRSLLSCALVNKLWFSEAIRWLWQDPRPPLHREGSHDDFLDVLGKIPEARRNIYARYIKRATLLYFQRKPDGLDGVQFPSLRCVHIWRTMDLSDFEEIKFPNNCVRSICYFTPCPSDTEIEEHATASFEKLLTPLLSHFNHLREWVILSGRSMDTLQYFKFTPDTEGQGWHRSEHGRVRVPPNQGV</sequence>
<organism evidence="1 2">
    <name type="scientific">Aspergillus kawachii</name>
    <name type="common">White koji mold</name>
    <name type="synonym">Aspergillus awamori var. kawachi</name>
    <dbReference type="NCBI Taxonomy" id="1069201"/>
    <lineage>
        <taxon>Eukaryota</taxon>
        <taxon>Fungi</taxon>
        <taxon>Dikarya</taxon>
        <taxon>Ascomycota</taxon>
        <taxon>Pezizomycotina</taxon>
        <taxon>Eurotiomycetes</taxon>
        <taxon>Eurotiomycetidae</taxon>
        <taxon>Eurotiales</taxon>
        <taxon>Aspergillaceae</taxon>
        <taxon>Aspergillus</taxon>
        <taxon>Aspergillus subgen. Circumdati</taxon>
    </lineage>
</organism>
<dbReference type="GeneID" id="64965736"/>
<dbReference type="AlphaFoldDB" id="A0A7R7X793"/>
<reference evidence="1" key="2">
    <citation type="submission" date="2021-02" db="EMBL/GenBank/DDBJ databases">
        <title>Aspergillus luchuensis mut. kawachii IFO 4304 genome sequence.</title>
        <authorList>
            <person name="Mori K."/>
            <person name="Kadooka C."/>
            <person name="Goto M."/>
            <person name="Futagami T."/>
        </authorList>
    </citation>
    <scope>NUCLEOTIDE SEQUENCE</scope>
    <source>
        <strain evidence="1">IFO 4308</strain>
    </source>
</reference>
<name>A0A7R7X793_ASPKA</name>